<dbReference type="Pfam" id="PF03105">
    <property type="entry name" value="SPX"/>
    <property type="match status" value="1"/>
</dbReference>
<dbReference type="InterPro" id="IPR004331">
    <property type="entry name" value="SPX_dom"/>
</dbReference>
<feature type="domain" description="SPX" evidence="8">
    <location>
        <begin position="1"/>
        <end position="163"/>
    </location>
</feature>
<evidence type="ECO:0000313" key="9">
    <source>
        <dbReference type="EMBL" id="KAK1762380.1"/>
    </source>
</evidence>
<dbReference type="InterPro" id="IPR051572">
    <property type="entry name" value="VTC_Complex_Subunit"/>
</dbReference>
<reference evidence="9" key="1">
    <citation type="submission" date="2023-06" db="EMBL/GenBank/DDBJ databases">
        <title>Genome-scale phylogeny and comparative genomics of the fungal order Sordariales.</title>
        <authorList>
            <consortium name="Lawrence Berkeley National Laboratory"/>
            <person name="Hensen N."/>
            <person name="Bonometti L."/>
            <person name="Westerberg I."/>
            <person name="Brannstrom I.O."/>
            <person name="Guillou S."/>
            <person name="Cros-Aarteil S."/>
            <person name="Calhoun S."/>
            <person name="Haridas S."/>
            <person name="Kuo A."/>
            <person name="Mondo S."/>
            <person name="Pangilinan J."/>
            <person name="Riley R."/>
            <person name="Labutti K."/>
            <person name="Andreopoulos B."/>
            <person name="Lipzen A."/>
            <person name="Chen C."/>
            <person name="Yanf M."/>
            <person name="Daum C."/>
            <person name="Ng V."/>
            <person name="Clum A."/>
            <person name="Steindorff A."/>
            <person name="Ohm R."/>
            <person name="Martin F."/>
            <person name="Silar P."/>
            <person name="Natvig D."/>
            <person name="Lalanne C."/>
            <person name="Gautier V."/>
            <person name="Ament-Velasquez S.L."/>
            <person name="Kruys A."/>
            <person name="Hutchinson M.I."/>
            <person name="Powell A.J."/>
            <person name="Barry K."/>
            <person name="Miller A.N."/>
            <person name="Grigoriev I.V."/>
            <person name="Debuchy R."/>
            <person name="Gladieux P."/>
            <person name="Thoren M.H."/>
            <person name="Johannesson H."/>
        </authorList>
    </citation>
    <scope>NUCLEOTIDE SEQUENCE</scope>
    <source>
        <strain evidence="9">8032-3</strain>
    </source>
</reference>
<dbReference type="GO" id="GO:0006799">
    <property type="term" value="P:polyphosphate biosynthetic process"/>
    <property type="evidence" value="ECO:0007669"/>
    <property type="project" value="UniProtKB-ARBA"/>
</dbReference>
<dbReference type="RefSeq" id="XP_060278593.1">
    <property type="nucleotide sequence ID" value="XM_060432121.1"/>
</dbReference>
<keyword evidence="4 7" id="KW-1133">Transmembrane helix</keyword>
<dbReference type="PANTHER" id="PTHR46140">
    <property type="entry name" value="VACUOLAR TRANSPORTER CHAPERONE 1-RELATED"/>
    <property type="match status" value="1"/>
</dbReference>
<feature type="region of interest" description="Disordered" evidence="6">
    <location>
        <begin position="197"/>
        <end position="242"/>
    </location>
</feature>
<feature type="transmembrane region" description="Helical" evidence="7">
    <location>
        <begin position="438"/>
        <end position="459"/>
    </location>
</feature>
<organism evidence="9 10">
    <name type="scientific">Phialemonium atrogriseum</name>
    <dbReference type="NCBI Taxonomy" id="1093897"/>
    <lineage>
        <taxon>Eukaryota</taxon>
        <taxon>Fungi</taxon>
        <taxon>Dikarya</taxon>
        <taxon>Ascomycota</taxon>
        <taxon>Pezizomycotina</taxon>
        <taxon>Sordariomycetes</taxon>
        <taxon>Sordariomycetidae</taxon>
        <taxon>Cephalothecales</taxon>
        <taxon>Cephalothecaceae</taxon>
        <taxon>Phialemonium</taxon>
    </lineage>
</organism>
<evidence type="ECO:0000256" key="2">
    <source>
        <dbReference type="ARBA" id="ARBA00022554"/>
    </source>
</evidence>
<keyword evidence="5 7" id="KW-0472">Membrane</keyword>
<gene>
    <name evidence="9" type="ORF">QBC33DRAFT_601696</name>
</gene>
<comment type="subcellular location">
    <subcellularLocation>
        <location evidence="1">Vacuole membrane</location>
        <topology evidence="1">Multi-pass membrane protein</topology>
    </subcellularLocation>
</comment>
<proteinExistence type="predicted"/>
<keyword evidence="10" id="KW-1185">Reference proteome</keyword>
<protein>
    <submittedName>
        <fullName evidence="9">Xenotropic and polytropic retrovirus receptor 1</fullName>
    </submittedName>
</protein>
<evidence type="ECO:0000256" key="5">
    <source>
        <dbReference type="ARBA" id="ARBA00023136"/>
    </source>
</evidence>
<evidence type="ECO:0000256" key="1">
    <source>
        <dbReference type="ARBA" id="ARBA00004128"/>
    </source>
</evidence>
<evidence type="ECO:0000256" key="3">
    <source>
        <dbReference type="ARBA" id="ARBA00022692"/>
    </source>
</evidence>
<dbReference type="PROSITE" id="PS51382">
    <property type="entry name" value="SPX"/>
    <property type="match status" value="1"/>
</dbReference>
<dbReference type="EMBL" id="MU839038">
    <property type="protein sequence ID" value="KAK1762380.1"/>
    <property type="molecule type" value="Genomic_DNA"/>
</dbReference>
<feature type="transmembrane region" description="Helical" evidence="7">
    <location>
        <begin position="471"/>
        <end position="492"/>
    </location>
</feature>
<feature type="transmembrane region" description="Helical" evidence="7">
    <location>
        <begin position="402"/>
        <end position="426"/>
    </location>
</feature>
<dbReference type="PANTHER" id="PTHR46140:SF1">
    <property type="entry name" value="VACUOLAR TRANSPORTER CHAPERONE COMPLEX SUBUNIT 4-RELATED"/>
    <property type="match status" value="1"/>
</dbReference>
<accession>A0AAJ0BQ36</accession>
<keyword evidence="2" id="KW-0926">Vacuole</keyword>
<dbReference type="Proteomes" id="UP001244011">
    <property type="component" value="Unassembled WGS sequence"/>
</dbReference>
<evidence type="ECO:0000259" key="8">
    <source>
        <dbReference type="PROSITE" id="PS51382"/>
    </source>
</evidence>
<evidence type="ECO:0000256" key="6">
    <source>
        <dbReference type="SAM" id="MobiDB-lite"/>
    </source>
</evidence>
<evidence type="ECO:0000256" key="7">
    <source>
        <dbReference type="SAM" id="Phobius"/>
    </source>
</evidence>
<name>A0AAJ0BQ36_9PEZI</name>
<dbReference type="CDD" id="cd14474">
    <property type="entry name" value="SPX_YDR089W"/>
    <property type="match status" value="1"/>
</dbReference>
<evidence type="ECO:0000256" key="4">
    <source>
        <dbReference type="ARBA" id="ARBA00022989"/>
    </source>
</evidence>
<dbReference type="GeneID" id="85315308"/>
<dbReference type="AlphaFoldDB" id="A0AAJ0BQ36"/>
<keyword evidence="3 7" id="KW-0812">Transmembrane</keyword>
<comment type="caution">
    <text evidence="9">The sequence shown here is derived from an EMBL/GenBank/DDBJ whole genome shotgun (WGS) entry which is preliminary data.</text>
</comment>
<keyword evidence="9" id="KW-0675">Receptor</keyword>
<evidence type="ECO:0000313" key="10">
    <source>
        <dbReference type="Proteomes" id="UP001244011"/>
    </source>
</evidence>
<sequence>MKYGEQFERESVPEWSLHNIDYNALKHHIKVHTTRDQASAIAIPGHQDTALAKFEDELFLELCRQHDRVDLFVTSKADELSRRLQHLSHHVQRLLLRCATSSSNHVSFKRQQRIARYERQLAGCGHDIQSLSRFVNAQAVAFRKILKKYRKWTGSAALGSRFKDTVLSHPKSFTRRDYSHLRLQYDNLSAALQAVTPAGTGGTLSPSSPPGTPPGSHNDASSGVNGVPGPASQPRDFGVDNQQGYQEGYWNEYEYGSEAGDMDKQADGGYAIYVDPQEDAGFPGMATLVAMFRVPVEKARTWLTRGLDEETPGTDQEHGPLLTGSTYDYGSAQASYPGSADGDSLFPTDTEAEDSSYFRPIGRRRPSYPTSDDFPAGYSVHLASGLPSIEEQRSAARYRARVLLRATVGGFAVSFVLLGLTGVLISAGRRRLRAEVDAGAVVGAVASLACACAALSVNVARPDPPGWAGWLAVWAAFAVVCALNGVLLVVVAGRSGL</sequence>
<dbReference type="GO" id="GO:0005774">
    <property type="term" value="C:vacuolar membrane"/>
    <property type="evidence" value="ECO:0007669"/>
    <property type="project" value="UniProtKB-SubCell"/>
</dbReference>